<name>A0A8S3Q7K6_MYTED</name>
<comment type="caution">
    <text evidence="1">The sequence shown here is derived from an EMBL/GenBank/DDBJ whole genome shotgun (WGS) entry which is preliminary data.</text>
</comment>
<dbReference type="EMBL" id="CAJPWZ010000328">
    <property type="protein sequence ID" value="CAG2190401.1"/>
    <property type="molecule type" value="Genomic_DNA"/>
</dbReference>
<reference evidence="1" key="1">
    <citation type="submission" date="2021-03" db="EMBL/GenBank/DDBJ databases">
        <authorList>
            <person name="Bekaert M."/>
        </authorList>
    </citation>
    <scope>NUCLEOTIDE SEQUENCE</scope>
</reference>
<keyword evidence="2" id="KW-1185">Reference proteome</keyword>
<protein>
    <submittedName>
        <fullName evidence="1">Uncharacterized protein</fullName>
    </submittedName>
</protein>
<dbReference type="Proteomes" id="UP000683360">
    <property type="component" value="Unassembled WGS sequence"/>
</dbReference>
<sequence>MPPNFPNLAVSTDADHWIDIRIKDNIPQNKDFTFSGWFRISNPDGALFHYKSDDTTEQFLELKAVLKNSSIIFTRKLKTANETGSIGVTLSPNSWNYLAFGIDISNGKMEIDHFETRILELDYNLMADIDIKLPGILRIGSSFDEVDPNFDGAVTCFAYHHKLNVPSSDSENECKNTTPDESYIPICPDRNAGTYTSINIGMSNLRTISTSNVCSVFQCGIVCLKLTSCKYIQYDLTTEGCSTCYLLTIGSVSLDLNNGEVFELG</sequence>
<organism evidence="1 2">
    <name type="scientific">Mytilus edulis</name>
    <name type="common">Blue mussel</name>
    <dbReference type="NCBI Taxonomy" id="6550"/>
    <lineage>
        <taxon>Eukaryota</taxon>
        <taxon>Metazoa</taxon>
        <taxon>Spiralia</taxon>
        <taxon>Lophotrochozoa</taxon>
        <taxon>Mollusca</taxon>
        <taxon>Bivalvia</taxon>
        <taxon>Autobranchia</taxon>
        <taxon>Pteriomorphia</taxon>
        <taxon>Mytilida</taxon>
        <taxon>Mytiloidea</taxon>
        <taxon>Mytilidae</taxon>
        <taxon>Mytilinae</taxon>
        <taxon>Mytilus</taxon>
    </lineage>
</organism>
<proteinExistence type="predicted"/>
<dbReference type="SUPFAM" id="SSF49899">
    <property type="entry name" value="Concanavalin A-like lectins/glucanases"/>
    <property type="match status" value="1"/>
</dbReference>
<evidence type="ECO:0000313" key="2">
    <source>
        <dbReference type="Proteomes" id="UP000683360"/>
    </source>
</evidence>
<dbReference type="AlphaFoldDB" id="A0A8S3Q7K6"/>
<dbReference type="InterPro" id="IPR013320">
    <property type="entry name" value="ConA-like_dom_sf"/>
</dbReference>
<accession>A0A8S3Q7K6</accession>
<dbReference type="OrthoDB" id="6074037at2759"/>
<dbReference type="Gene3D" id="2.60.120.200">
    <property type="match status" value="1"/>
</dbReference>
<evidence type="ECO:0000313" key="1">
    <source>
        <dbReference type="EMBL" id="CAG2190401.1"/>
    </source>
</evidence>
<gene>
    <name evidence="1" type="ORF">MEDL_5689</name>
</gene>